<dbReference type="InterPro" id="IPR006158">
    <property type="entry name" value="Cobalamin-bd"/>
</dbReference>
<keyword evidence="2" id="KW-0489">Methyltransferase</keyword>
<keyword evidence="6" id="KW-0408">Iron</keyword>
<reference evidence="10 11" key="1">
    <citation type="journal article" date="2016" name="Nat. Commun.">
        <title>Thousands of microbial genomes shed light on interconnected biogeochemical processes in an aquifer system.</title>
        <authorList>
            <person name="Anantharaman K."/>
            <person name="Brown C.T."/>
            <person name="Hug L.A."/>
            <person name="Sharon I."/>
            <person name="Castelle C.J."/>
            <person name="Probst A.J."/>
            <person name="Thomas B.C."/>
            <person name="Singh A."/>
            <person name="Wilkins M.J."/>
            <person name="Karaoz U."/>
            <person name="Brodie E.L."/>
            <person name="Williams K.H."/>
            <person name="Hubbard S.S."/>
            <person name="Banfield J.F."/>
        </authorList>
    </citation>
    <scope>NUCLEOTIDE SEQUENCE [LARGE SCALE GENOMIC DNA]</scope>
</reference>
<dbReference type="SFLD" id="SFLDG01123">
    <property type="entry name" value="methyltransferase_(Class_B)"/>
    <property type="match status" value="1"/>
</dbReference>
<comment type="caution">
    <text evidence="10">The sequence shown here is derived from an EMBL/GenBank/DDBJ whole genome shotgun (WGS) entry which is preliminary data.</text>
</comment>
<dbReference type="Gene3D" id="3.40.50.280">
    <property type="entry name" value="Cobalamin-binding domain"/>
    <property type="match status" value="1"/>
</dbReference>
<dbReference type="STRING" id="1797298.A2988_04915"/>
<dbReference type="SFLD" id="SFLDG01082">
    <property type="entry name" value="B12-binding_domain_containing"/>
    <property type="match status" value="1"/>
</dbReference>
<dbReference type="Gene3D" id="3.80.30.20">
    <property type="entry name" value="tm_1862 like domain"/>
    <property type="match status" value="1"/>
</dbReference>
<evidence type="ECO:0000256" key="1">
    <source>
        <dbReference type="ARBA" id="ARBA00001966"/>
    </source>
</evidence>
<dbReference type="InterPro" id="IPR034466">
    <property type="entry name" value="Methyltransferase_Class_B"/>
</dbReference>
<dbReference type="GO" id="GO:0051539">
    <property type="term" value="F:4 iron, 4 sulfur cluster binding"/>
    <property type="evidence" value="ECO:0007669"/>
    <property type="project" value="UniProtKB-KW"/>
</dbReference>
<dbReference type="InterPro" id="IPR051198">
    <property type="entry name" value="BchE-like"/>
</dbReference>
<sequence length="560" mass="63579">MPYTDTEIQIGIEIFYNFIFKEDKTMEKLKILFITPETFAKAEGYTKEDIAFIGFPSLSAAVIGALTPDFAEFTAIDEAVDPLETEVMLDSVHADLVAISLNMSYKANRAMEIASALKSRGKIVVWGGVHVTSLYDHHRDRFDAEVAPYADAVVLGEAEEIWGKLLEDAVKGRLKKIYRAAIQPPALIWPVPAYGAVNTAPFLVKHSRQATRGCPLDCEFCSVTSFNGPTFRTYDPAKLGQGIRTTLNNVAKRQLTNIQQEIQSFFAFVDDNITFDRAYLSKLLAELIRIKQEFPYFTWGGQTTLYAIDKKVKYEGIELPVGELLKRSGCIAMFIGIESVSKESLAIANKNFNDVDKYPDQIKKFHDYGMMLNAGMVMGFDSDTPSVFDDTYEFLVKNRIEISLLNILVPLPGTDLYMRYAADGRIFDHNWENYDGRHVVYYPSRMTPEQLETGFLNLWKELYSLVTIAKRIVYPGQIVSAFKNLPRINKFEQIGSRIFMNLRYAKISARIRKTRQSASRDRFGKNVTFADILLERNERQTLNKKQLKGIRISSTVPTET</sequence>
<proteinExistence type="predicted"/>
<dbReference type="PANTHER" id="PTHR43409:SF7">
    <property type="entry name" value="BLL1977 PROTEIN"/>
    <property type="match status" value="1"/>
</dbReference>
<dbReference type="AlphaFoldDB" id="A0A1F5BW11"/>
<evidence type="ECO:0000256" key="7">
    <source>
        <dbReference type="ARBA" id="ARBA00023014"/>
    </source>
</evidence>
<keyword evidence="7" id="KW-0411">Iron-sulfur</keyword>
<feature type="domain" description="B12-binding" evidence="8">
    <location>
        <begin position="28"/>
        <end position="176"/>
    </location>
</feature>
<keyword evidence="3" id="KW-0808">Transferase</keyword>
<dbReference type="PROSITE" id="PS51918">
    <property type="entry name" value="RADICAL_SAM"/>
    <property type="match status" value="1"/>
</dbReference>
<dbReference type="Proteomes" id="UP000176650">
    <property type="component" value="Unassembled WGS sequence"/>
</dbReference>
<dbReference type="InterPro" id="IPR007197">
    <property type="entry name" value="rSAM"/>
</dbReference>
<dbReference type="GO" id="GO:0031419">
    <property type="term" value="F:cobalamin binding"/>
    <property type="evidence" value="ECO:0007669"/>
    <property type="project" value="InterPro"/>
</dbReference>
<dbReference type="SFLD" id="SFLDS00029">
    <property type="entry name" value="Radical_SAM"/>
    <property type="match status" value="1"/>
</dbReference>
<keyword evidence="5" id="KW-0479">Metal-binding</keyword>
<gene>
    <name evidence="10" type="ORF">A2988_04915</name>
</gene>
<dbReference type="InterPro" id="IPR058240">
    <property type="entry name" value="rSAM_sf"/>
</dbReference>
<accession>A0A1F5BW11</accession>
<dbReference type="CDD" id="cd01335">
    <property type="entry name" value="Radical_SAM"/>
    <property type="match status" value="1"/>
</dbReference>
<dbReference type="GO" id="GO:0005829">
    <property type="term" value="C:cytosol"/>
    <property type="evidence" value="ECO:0007669"/>
    <property type="project" value="TreeGrafter"/>
</dbReference>
<evidence type="ECO:0000256" key="6">
    <source>
        <dbReference type="ARBA" id="ARBA00023004"/>
    </source>
</evidence>
<evidence type="ECO:0000313" key="10">
    <source>
        <dbReference type="EMBL" id="OGD34804.1"/>
    </source>
</evidence>
<dbReference type="EMBL" id="MEYS01000001">
    <property type="protein sequence ID" value="OGD34804.1"/>
    <property type="molecule type" value="Genomic_DNA"/>
</dbReference>
<organism evidence="10 11">
    <name type="scientific">Candidatus Azambacteria bacterium RIFCSPLOWO2_01_FULL_46_25</name>
    <dbReference type="NCBI Taxonomy" id="1797298"/>
    <lineage>
        <taxon>Bacteria</taxon>
        <taxon>Candidatus Azamiibacteriota</taxon>
    </lineage>
</organism>
<keyword evidence="4" id="KW-0949">S-adenosyl-L-methionine</keyword>
<evidence type="ECO:0000256" key="2">
    <source>
        <dbReference type="ARBA" id="ARBA00022603"/>
    </source>
</evidence>
<comment type="cofactor">
    <cofactor evidence="1">
        <name>[4Fe-4S] cluster</name>
        <dbReference type="ChEBI" id="CHEBI:49883"/>
    </cofactor>
</comment>
<dbReference type="InterPro" id="IPR023404">
    <property type="entry name" value="rSAM_horseshoe"/>
</dbReference>
<dbReference type="GO" id="GO:0003824">
    <property type="term" value="F:catalytic activity"/>
    <property type="evidence" value="ECO:0007669"/>
    <property type="project" value="InterPro"/>
</dbReference>
<evidence type="ECO:0000256" key="4">
    <source>
        <dbReference type="ARBA" id="ARBA00022691"/>
    </source>
</evidence>
<evidence type="ECO:0000259" key="8">
    <source>
        <dbReference type="PROSITE" id="PS51332"/>
    </source>
</evidence>
<dbReference type="PROSITE" id="PS51332">
    <property type="entry name" value="B12_BINDING"/>
    <property type="match status" value="1"/>
</dbReference>
<evidence type="ECO:0000313" key="11">
    <source>
        <dbReference type="Proteomes" id="UP000176650"/>
    </source>
</evidence>
<name>A0A1F5BW11_9BACT</name>
<evidence type="ECO:0000256" key="3">
    <source>
        <dbReference type="ARBA" id="ARBA00022679"/>
    </source>
</evidence>
<evidence type="ECO:0000256" key="5">
    <source>
        <dbReference type="ARBA" id="ARBA00022723"/>
    </source>
</evidence>
<evidence type="ECO:0000259" key="9">
    <source>
        <dbReference type="PROSITE" id="PS51918"/>
    </source>
</evidence>
<dbReference type="InterPro" id="IPR006638">
    <property type="entry name" value="Elp3/MiaA/NifB-like_rSAM"/>
</dbReference>
<dbReference type="Pfam" id="PF04055">
    <property type="entry name" value="Radical_SAM"/>
    <property type="match status" value="1"/>
</dbReference>
<dbReference type="SMART" id="SM00729">
    <property type="entry name" value="Elp3"/>
    <property type="match status" value="1"/>
</dbReference>
<dbReference type="GO" id="GO:0046872">
    <property type="term" value="F:metal ion binding"/>
    <property type="evidence" value="ECO:0007669"/>
    <property type="project" value="UniProtKB-KW"/>
</dbReference>
<dbReference type="PANTHER" id="PTHR43409">
    <property type="entry name" value="ANAEROBIC MAGNESIUM-PROTOPORPHYRIN IX MONOMETHYL ESTER CYCLASE-RELATED"/>
    <property type="match status" value="1"/>
</dbReference>
<dbReference type="SUPFAM" id="SSF102114">
    <property type="entry name" value="Radical SAM enzymes"/>
    <property type="match status" value="1"/>
</dbReference>
<protein>
    <submittedName>
        <fullName evidence="10">Uncharacterized protein</fullName>
    </submittedName>
</protein>
<feature type="domain" description="Radical SAM core" evidence="9">
    <location>
        <begin position="198"/>
        <end position="444"/>
    </location>
</feature>